<dbReference type="EMBL" id="QCYY01000168">
    <property type="protein sequence ID" value="ROT85853.1"/>
    <property type="molecule type" value="Genomic_DNA"/>
</dbReference>
<organism evidence="1 2">
    <name type="scientific">Penaeus vannamei</name>
    <name type="common">Whiteleg shrimp</name>
    <name type="synonym">Litopenaeus vannamei</name>
    <dbReference type="NCBI Taxonomy" id="6689"/>
    <lineage>
        <taxon>Eukaryota</taxon>
        <taxon>Metazoa</taxon>
        <taxon>Ecdysozoa</taxon>
        <taxon>Arthropoda</taxon>
        <taxon>Crustacea</taxon>
        <taxon>Multicrustacea</taxon>
        <taxon>Malacostraca</taxon>
        <taxon>Eumalacostraca</taxon>
        <taxon>Eucarida</taxon>
        <taxon>Decapoda</taxon>
        <taxon>Dendrobranchiata</taxon>
        <taxon>Penaeoidea</taxon>
        <taxon>Penaeidae</taxon>
        <taxon>Penaeus</taxon>
    </lineage>
</organism>
<dbReference type="PANTHER" id="PTHR21398:SF6">
    <property type="entry name" value="AGAP007094-PA"/>
    <property type="match status" value="1"/>
</dbReference>
<proteinExistence type="predicted"/>
<dbReference type="InterPro" id="IPR006631">
    <property type="entry name" value="DM4_12"/>
</dbReference>
<gene>
    <name evidence="1" type="ORF">C7M84_005198</name>
</gene>
<sequence>MAEAKGQTHRISLLNIGNVTTKSGETHQQRMAGVDGRHCLLRVICDVAEAPFDQGLMGELLNTLLTASLAGRPDDGEHDRDYDHYIEAELHGKLNGKCEERYSKCKISPFDLIPNAIHTVA</sequence>
<dbReference type="AlphaFoldDB" id="A0A423UAZ7"/>
<name>A0A423UAZ7_PENVA</name>
<reference evidence="1 2" key="2">
    <citation type="submission" date="2019-01" db="EMBL/GenBank/DDBJ databases">
        <title>The decoding of complex shrimp genome reveals the adaptation for benthos swimmer, frequently molting mechanism and breeding impact on genome.</title>
        <authorList>
            <person name="Sun Y."/>
            <person name="Gao Y."/>
            <person name="Yu Y."/>
        </authorList>
    </citation>
    <scope>NUCLEOTIDE SEQUENCE [LARGE SCALE GENOMIC DNA]</scope>
    <source>
        <tissue evidence="1">Muscle</tissue>
    </source>
</reference>
<dbReference type="Pfam" id="PF07841">
    <property type="entry name" value="DM4_12"/>
    <property type="match status" value="1"/>
</dbReference>
<dbReference type="SMART" id="SM00718">
    <property type="entry name" value="DM4_12"/>
    <property type="match status" value="1"/>
</dbReference>
<dbReference type="PANTHER" id="PTHR21398">
    <property type="entry name" value="AGAP007094-PA"/>
    <property type="match status" value="1"/>
</dbReference>
<accession>A0A423UAZ7</accession>
<evidence type="ECO:0000313" key="1">
    <source>
        <dbReference type="EMBL" id="ROT85853.1"/>
    </source>
</evidence>
<reference evidence="1 2" key="1">
    <citation type="submission" date="2018-04" db="EMBL/GenBank/DDBJ databases">
        <authorList>
            <person name="Zhang X."/>
            <person name="Yuan J."/>
            <person name="Li F."/>
            <person name="Xiang J."/>
        </authorList>
    </citation>
    <scope>NUCLEOTIDE SEQUENCE [LARGE SCALE GENOMIC DNA]</scope>
    <source>
        <tissue evidence="1">Muscle</tissue>
    </source>
</reference>
<dbReference type="Proteomes" id="UP000283509">
    <property type="component" value="Unassembled WGS sequence"/>
</dbReference>
<evidence type="ECO:0000313" key="2">
    <source>
        <dbReference type="Proteomes" id="UP000283509"/>
    </source>
</evidence>
<protein>
    <submittedName>
        <fullName evidence="1">Uncharacterized protein</fullName>
    </submittedName>
</protein>
<comment type="caution">
    <text evidence="1">The sequence shown here is derived from an EMBL/GenBank/DDBJ whole genome shotgun (WGS) entry which is preliminary data.</text>
</comment>
<dbReference type="OrthoDB" id="6338744at2759"/>
<keyword evidence="2" id="KW-1185">Reference proteome</keyword>